<keyword evidence="3 11" id="KW-0479">Metal-binding</keyword>
<comment type="similarity">
    <text evidence="2">Belongs to the nuclear hormone receptor family. NR2 subfamily.</text>
</comment>
<keyword evidence="4 11" id="KW-0863">Zinc-finger</keyword>
<name>A0AAD8ZH31_9TELE</name>
<keyword evidence="5 11" id="KW-0862">Zinc</keyword>
<dbReference type="InterPro" id="IPR035500">
    <property type="entry name" value="NHR-like_dom_sf"/>
</dbReference>
<dbReference type="PANTHER" id="PTHR24083">
    <property type="entry name" value="NUCLEAR HORMONE RECEPTOR"/>
    <property type="match status" value="1"/>
</dbReference>
<dbReference type="SUPFAM" id="SSF48508">
    <property type="entry name" value="Nuclear receptor ligand-binding domain"/>
    <property type="match status" value="1"/>
</dbReference>
<protein>
    <recommendedName>
        <fullName evidence="17">Hepatic nuclear factor 4, beta</fullName>
    </recommendedName>
</protein>
<evidence type="ECO:0000313" key="16">
    <source>
        <dbReference type="Proteomes" id="UP001239994"/>
    </source>
</evidence>
<dbReference type="GO" id="GO:0008270">
    <property type="term" value="F:zinc ion binding"/>
    <property type="evidence" value="ECO:0007669"/>
    <property type="project" value="UniProtKB-KW"/>
</dbReference>
<dbReference type="PROSITE" id="PS00031">
    <property type="entry name" value="NUCLEAR_REC_DBD_1"/>
    <property type="match status" value="1"/>
</dbReference>
<dbReference type="InterPro" id="IPR013088">
    <property type="entry name" value="Znf_NHR/GATA"/>
</dbReference>
<dbReference type="CDD" id="cd06960">
    <property type="entry name" value="NR_DBD_HNF4A"/>
    <property type="match status" value="1"/>
</dbReference>
<dbReference type="PROSITE" id="PS51843">
    <property type="entry name" value="NR_LBD"/>
    <property type="match status" value="1"/>
</dbReference>
<dbReference type="Gene3D" id="3.30.50.10">
    <property type="entry name" value="Erythroid Transcription Factor GATA-1, subunit A"/>
    <property type="match status" value="1"/>
</dbReference>
<dbReference type="GO" id="GO:0003700">
    <property type="term" value="F:DNA-binding transcription factor activity"/>
    <property type="evidence" value="ECO:0007669"/>
    <property type="project" value="InterPro"/>
</dbReference>
<dbReference type="InterPro" id="IPR001723">
    <property type="entry name" value="Nuclear_hrmn_rcpt"/>
</dbReference>
<evidence type="ECO:0000256" key="6">
    <source>
        <dbReference type="ARBA" id="ARBA00023015"/>
    </source>
</evidence>
<dbReference type="GO" id="GO:0000978">
    <property type="term" value="F:RNA polymerase II cis-regulatory region sequence-specific DNA binding"/>
    <property type="evidence" value="ECO:0007669"/>
    <property type="project" value="InterPro"/>
</dbReference>
<keyword evidence="9 11" id="KW-0675">Receptor</keyword>
<evidence type="ECO:0000256" key="5">
    <source>
        <dbReference type="ARBA" id="ARBA00022833"/>
    </source>
</evidence>
<evidence type="ECO:0000313" key="15">
    <source>
        <dbReference type="EMBL" id="KAK1798895.1"/>
    </source>
</evidence>
<evidence type="ECO:0000256" key="1">
    <source>
        <dbReference type="ARBA" id="ARBA00004123"/>
    </source>
</evidence>
<feature type="domain" description="NR LBD" evidence="14">
    <location>
        <begin position="267"/>
        <end position="487"/>
    </location>
</feature>
<comment type="subcellular location">
    <subcellularLocation>
        <location evidence="1 11">Nucleus</location>
    </subcellularLocation>
</comment>
<dbReference type="GO" id="GO:0005634">
    <property type="term" value="C:nucleus"/>
    <property type="evidence" value="ECO:0007669"/>
    <property type="project" value="UniProtKB-SubCell"/>
</dbReference>
<dbReference type="PRINTS" id="PR00047">
    <property type="entry name" value="STROIDFINGER"/>
</dbReference>
<dbReference type="SMART" id="SM00430">
    <property type="entry name" value="HOLI"/>
    <property type="match status" value="1"/>
</dbReference>
<evidence type="ECO:0000256" key="4">
    <source>
        <dbReference type="ARBA" id="ARBA00022771"/>
    </source>
</evidence>
<dbReference type="PRINTS" id="PR00398">
    <property type="entry name" value="STRDHORMONER"/>
</dbReference>
<dbReference type="SUPFAM" id="SSF57716">
    <property type="entry name" value="Glucocorticoid receptor-like (DNA-binding domain)"/>
    <property type="match status" value="1"/>
</dbReference>
<keyword evidence="7 11" id="KW-0238">DNA-binding</keyword>
<dbReference type="SMART" id="SM00399">
    <property type="entry name" value="ZnF_C4"/>
    <property type="match status" value="1"/>
</dbReference>
<feature type="domain" description="Nuclear receptor" evidence="13">
    <location>
        <begin position="174"/>
        <end position="249"/>
    </location>
</feature>
<evidence type="ECO:0000256" key="3">
    <source>
        <dbReference type="ARBA" id="ARBA00022723"/>
    </source>
</evidence>
<proteinExistence type="inferred from homology"/>
<dbReference type="PROSITE" id="PS51030">
    <property type="entry name" value="NUCLEAR_REC_DBD_2"/>
    <property type="match status" value="1"/>
</dbReference>
<dbReference type="FunFam" id="3.30.50.10:FF:000012">
    <property type="entry name" value="Hepatocyte nuclear factor 4, alpha"/>
    <property type="match status" value="1"/>
</dbReference>
<evidence type="ECO:0008006" key="17">
    <source>
        <dbReference type="Google" id="ProtNLM"/>
    </source>
</evidence>
<evidence type="ECO:0000259" key="14">
    <source>
        <dbReference type="PROSITE" id="PS51843"/>
    </source>
</evidence>
<keyword evidence="10 11" id="KW-0539">Nucleus</keyword>
<evidence type="ECO:0000256" key="7">
    <source>
        <dbReference type="ARBA" id="ARBA00023125"/>
    </source>
</evidence>
<comment type="caution">
    <text evidence="15">The sequence shown here is derived from an EMBL/GenBank/DDBJ whole genome shotgun (WGS) entry which is preliminary data.</text>
</comment>
<dbReference type="Pfam" id="PF00104">
    <property type="entry name" value="Hormone_recep"/>
    <property type="match status" value="1"/>
</dbReference>
<evidence type="ECO:0000256" key="12">
    <source>
        <dbReference type="SAM" id="MobiDB-lite"/>
    </source>
</evidence>
<organism evidence="15 16">
    <name type="scientific">Electrophorus voltai</name>
    <dbReference type="NCBI Taxonomy" id="2609070"/>
    <lineage>
        <taxon>Eukaryota</taxon>
        <taxon>Metazoa</taxon>
        <taxon>Chordata</taxon>
        <taxon>Craniata</taxon>
        <taxon>Vertebrata</taxon>
        <taxon>Euteleostomi</taxon>
        <taxon>Actinopterygii</taxon>
        <taxon>Neopterygii</taxon>
        <taxon>Teleostei</taxon>
        <taxon>Ostariophysi</taxon>
        <taxon>Gymnotiformes</taxon>
        <taxon>Gymnotoidei</taxon>
        <taxon>Gymnotidae</taxon>
        <taxon>Electrophorus</taxon>
    </lineage>
</organism>
<evidence type="ECO:0000259" key="13">
    <source>
        <dbReference type="PROSITE" id="PS51030"/>
    </source>
</evidence>
<dbReference type="InterPro" id="IPR001628">
    <property type="entry name" value="Znf_hrmn_rcpt"/>
</dbReference>
<dbReference type="EMBL" id="JAROKS010000012">
    <property type="protein sequence ID" value="KAK1798895.1"/>
    <property type="molecule type" value="Genomic_DNA"/>
</dbReference>
<dbReference type="Gene3D" id="1.10.565.10">
    <property type="entry name" value="Retinoid X Receptor"/>
    <property type="match status" value="1"/>
</dbReference>
<dbReference type="FunFam" id="1.10.565.10:FF:000026">
    <property type="entry name" value="Hepatocyte nuclear factor 4"/>
    <property type="match status" value="1"/>
</dbReference>
<dbReference type="InterPro" id="IPR049636">
    <property type="entry name" value="HNF4-like_DBD"/>
</dbReference>
<gene>
    <name evidence="15" type="ORF">P4O66_006682</name>
</gene>
<dbReference type="InterPro" id="IPR000536">
    <property type="entry name" value="Nucl_hrmn_rcpt_lig-bd"/>
</dbReference>
<evidence type="ECO:0000256" key="9">
    <source>
        <dbReference type="ARBA" id="ARBA00023170"/>
    </source>
</evidence>
<dbReference type="InterPro" id="IPR050274">
    <property type="entry name" value="Nuclear_hormone_rcpt_NR2"/>
</dbReference>
<reference evidence="15" key="1">
    <citation type="submission" date="2023-03" db="EMBL/GenBank/DDBJ databases">
        <title>Electrophorus voltai genome.</title>
        <authorList>
            <person name="Bian C."/>
        </authorList>
    </citation>
    <scope>NUCLEOTIDE SEQUENCE</scope>
    <source>
        <strain evidence="15">CB-2022</strain>
        <tissue evidence="15">Muscle</tissue>
    </source>
</reference>
<evidence type="ECO:0000256" key="11">
    <source>
        <dbReference type="RuleBase" id="RU004334"/>
    </source>
</evidence>
<evidence type="ECO:0000256" key="8">
    <source>
        <dbReference type="ARBA" id="ARBA00023163"/>
    </source>
</evidence>
<keyword evidence="8 11" id="KW-0804">Transcription</keyword>
<evidence type="ECO:0000256" key="2">
    <source>
        <dbReference type="ARBA" id="ARBA00006421"/>
    </source>
</evidence>
<dbReference type="AlphaFoldDB" id="A0AAD8ZH31"/>
<dbReference type="Proteomes" id="UP001239994">
    <property type="component" value="Unassembled WGS sequence"/>
</dbReference>
<sequence length="581" mass="64273">MRVVLLQREHLWSEHECRVATPKPQGLTDCLQCLYTHISFIYGRGTKDTWLVAKSIRGWRRLKGRAQYPSEPHENSSGSKNNRKCLEKPGTIVTRTAGSSIGAGQSRALDHTGHWDYGTMKISEGILDASMTDYTVNLDPCYTMLEFDRVLPADTEALMRETSPVVTPELQQRGPLCSICADKATGKHYGASSCDGCKGFFRRSVRKNHAYTCRFSRQCVVDRDKRNQCRYCRLRKCFRAGMRKEAVQNERDRISCRREGHGVGTLTVDVLLKAETSVHQCSAATPPVCDISTKKTARAADVCESMKQQLLLLVEWAKHIPEFCELPVDDRVALLRAHSAEHLVLGVTRRSLPFDDIILLGNDFIIPVSGPEQEMSKVAARVLDELVRPLRALDVTDAEFVCLKAIVFFAPDCPGLECSPLVRRLRFQAQVLLDEAASEQRGRFGELLLLLPPLQSVAWHMVEQLQLARLLGEANVDSLLQEMLLGEGAAGRTDPQSAAGLSAEVVTFDLPVGPHQRTHPDHTALPNFTSVILPVPASAHLASTRLLPSQAGIPLCPPRQAVGVPGEMASCLSVRPLHPCL</sequence>
<dbReference type="Pfam" id="PF00105">
    <property type="entry name" value="zf-C4"/>
    <property type="match status" value="1"/>
</dbReference>
<evidence type="ECO:0000256" key="10">
    <source>
        <dbReference type="ARBA" id="ARBA00023242"/>
    </source>
</evidence>
<keyword evidence="6 11" id="KW-0805">Transcription regulation</keyword>
<accession>A0AAD8ZH31</accession>
<feature type="region of interest" description="Disordered" evidence="12">
    <location>
        <begin position="66"/>
        <end position="86"/>
    </location>
</feature>
<keyword evidence="16" id="KW-1185">Reference proteome</keyword>